<keyword evidence="4" id="KW-0496">Mitochondrion</keyword>
<evidence type="ECO:0000259" key="7">
    <source>
        <dbReference type="Pfam" id="PF03144"/>
    </source>
</evidence>
<dbReference type="OrthoDB" id="2067at2759"/>
<evidence type="ECO:0000256" key="4">
    <source>
        <dbReference type="ARBA" id="ARBA00023128"/>
    </source>
</evidence>
<feature type="non-terminal residue" evidence="8">
    <location>
        <position position="1"/>
    </location>
</feature>
<proteinExistence type="predicted"/>
<keyword evidence="5" id="KW-0342">GTP-binding</keyword>
<evidence type="ECO:0000313" key="8">
    <source>
        <dbReference type="EMBL" id="TRZ05836.1"/>
    </source>
</evidence>
<dbReference type="PANTHER" id="PTHR43721:SF36">
    <property type="entry name" value="ELONGATION FACTOR TU, MITOCHONDRIAL"/>
    <property type="match status" value="1"/>
</dbReference>
<dbReference type="InterPro" id="IPR009001">
    <property type="entry name" value="Transl_elong_EF1A/Init_IF2_C"/>
</dbReference>
<evidence type="ECO:0008006" key="10">
    <source>
        <dbReference type="Google" id="ProtNLM"/>
    </source>
</evidence>
<keyword evidence="1" id="KW-0547">Nucleotide-binding</keyword>
<dbReference type="InterPro" id="IPR050055">
    <property type="entry name" value="EF-Tu_GTPase"/>
</dbReference>
<dbReference type="GO" id="GO:0005739">
    <property type="term" value="C:mitochondrion"/>
    <property type="evidence" value="ECO:0007669"/>
    <property type="project" value="TreeGrafter"/>
</dbReference>
<dbReference type="AlphaFoldDB" id="A0A8K1D8N9"/>
<dbReference type="CDD" id="cd03697">
    <property type="entry name" value="EFTU_II"/>
    <property type="match status" value="1"/>
</dbReference>
<feature type="domain" description="Translation elongation factor EFTu-like" evidence="7">
    <location>
        <begin position="54"/>
        <end position="122"/>
    </location>
</feature>
<dbReference type="Pfam" id="PF03144">
    <property type="entry name" value="GTP_EFTU_D2"/>
    <property type="match status" value="1"/>
</dbReference>
<dbReference type="GO" id="GO:0003746">
    <property type="term" value="F:translation elongation factor activity"/>
    <property type="evidence" value="ECO:0007669"/>
    <property type="project" value="UniProtKB-KW"/>
</dbReference>
<evidence type="ECO:0000256" key="1">
    <source>
        <dbReference type="ARBA" id="ARBA00022741"/>
    </source>
</evidence>
<name>A0A8K1D8N9_9PASS</name>
<dbReference type="InterPro" id="IPR009000">
    <property type="entry name" value="Transl_B-barrel_sf"/>
</dbReference>
<dbReference type="FunFam" id="2.40.30.10:FF:000001">
    <property type="entry name" value="Elongation factor Tu"/>
    <property type="match status" value="1"/>
</dbReference>
<dbReference type="SUPFAM" id="SSF50447">
    <property type="entry name" value="Translation proteins"/>
    <property type="match status" value="1"/>
</dbReference>
<dbReference type="InterPro" id="IPR004160">
    <property type="entry name" value="Transl_elong_EFTu/EF1A_C"/>
</dbReference>
<reference evidence="8" key="1">
    <citation type="submission" date="2019-04" db="EMBL/GenBank/DDBJ databases">
        <title>Genome assembly of Zosterops borbonicus 15179.</title>
        <authorList>
            <person name="Leroy T."/>
            <person name="Anselmetti Y."/>
            <person name="Tilak M.-K."/>
            <person name="Nabholz B."/>
        </authorList>
    </citation>
    <scope>NUCLEOTIDE SEQUENCE</scope>
    <source>
        <strain evidence="8">HGM_15179</strain>
        <tissue evidence="8">Muscle</tissue>
    </source>
</reference>
<evidence type="ECO:0000256" key="5">
    <source>
        <dbReference type="ARBA" id="ARBA00023134"/>
    </source>
</evidence>
<feature type="domain" description="Translation elongation factor EFTu/EF1A C-terminal" evidence="6">
    <location>
        <begin position="127"/>
        <end position="221"/>
    </location>
</feature>
<dbReference type="GO" id="GO:0070125">
    <property type="term" value="P:mitochondrial translational elongation"/>
    <property type="evidence" value="ECO:0007669"/>
    <property type="project" value="TreeGrafter"/>
</dbReference>
<dbReference type="PANTHER" id="PTHR43721">
    <property type="entry name" value="ELONGATION FACTOR TU-RELATED"/>
    <property type="match status" value="1"/>
</dbReference>
<dbReference type="CDD" id="cd03706">
    <property type="entry name" value="mtEFTU_III"/>
    <property type="match status" value="1"/>
</dbReference>
<dbReference type="SUPFAM" id="SSF50465">
    <property type="entry name" value="EF-Tu/eEF-1alpha/eIF2-gamma C-terminal domain"/>
    <property type="match status" value="1"/>
</dbReference>
<dbReference type="FunFam" id="2.40.30.10:FF:000092">
    <property type="entry name" value="Elongation factor Tu"/>
    <property type="match status" value="1"/>
</dbReference>
<evidence type="ECO:0000259" key="6">
    <source>
        <dbReference type="Pfam" id="PF03143"/>
    </source>
</evidence>
<accession>A0A8K1D8N9</accession>
<keyword evidence="3" id="KW-0648">Protein biosynthesis</keyword>
<organism evidence="8 9">
    <name type="scientific">Zosterops borbonicus</name>
    <dbReference type="NCBI Taxonomy" id="364589"/>
    <lineage>
        <taxon>Eukaryota</taxon>
        <taxon>Metazoa</taxon>
        <taxon>Chordata</taxon>
        <taxon>Craniata</taxon>
        <taxon>Vertebrata</taxon>
        <taxon>Euteleostomi</taxon>
        <taxon>Archelosauria</taxon>
        <taxon>Archosauria</taxon>
        <taxon>Dinosauria</taxon>
        <taxon>Saurischia</taxon>
        <taxon>Theropoda</taxon>
        <taxon>Coelurosauria</taxon>
        <taxon>Aves</taxon>
        <taxon>Neognathae</taxon>
        <taxon>Neoaves</taxon>
        <taxon>Telluraves</taxon>
        <taxon>Australaves</taxon>
        <taxon>Passeriformes</taxon>
        <taxon>Sylvioidea</taxon>
        <taxon>Zosteropidae</taxon>
        <taxon>Zosterops</taxon>
    </lineage>
</organism>
<evidence type="ECO:0000256" key="3">
    <source>
        <dbReference type="ARBA" id="ARBA00022917"/>
    </source>
</evidence>
<comment type="caution">
    <text evidence="8">The sequence shown here is derived from an EMBL/GenBank/DDBJ whole genome shotgun (WGS) entry which is preliminary data.</text>
</comment>
<dbReference type="EMBL" id="SWJQ01003299">
    <property type="protein sequence ID" value="TRZ05836.1"/>
    <property type="molecule type" value="Genomic_DNA"/>
</dbReference>
<dbReference type="Pfam" id="PF03143">
    <property type="entry name" value="GTP_EFTU_D3"/>
    <property type="match status" value="1"/>
</dbReference>
<dbReference type="Gene3D" id="2.40.30.10">
    <property type="entry name" value="Translation factors"/>
    <property type="match status" value="2"/>
</dbReference>
<dbReference type="InterPro" id="IPR033720">
    <property type="entry name" value="EFTU_2"/>
</dbReference>
<dbReference type="GO" id="GO:0005525">
    <property type="term" value="F:GTP binding"/>
    <property type="evidence" value="ECO:0007669"/>
    <property type="project" value="UniProtKB-KW"/>
</dbReference>
<keyword evidence="2" id="KW-0251">Elongation factor</keyword>
<protein>
    <recommendedName>
        <fullName evidence="10">Elongation factor Tu</fullName>
    </recommendedName>
</protein>
<evidence type="ECO:0000313" key="9">
    <source>
        <dbReference type="Proteomes" id="UP000796761"/>
    </source>
</evidence>
<evidence type="ECO:0000256" key="2">
    <source>
        <dbReference type="ARBA" id="ARBA00022768"/>
    </source>
</evidence>
<dbReference type="InterPro" id="IPR004161">
    <property type="entry name" value="EFTu-like_2"/>
</dbReference>
<dbReference type="Proteomes" id="UP000796761">
    <property type="component" value="Unassembled WGS sequence"/>
</dbReference>
<sequence length="234" mass="25756">GRDPELGLQSVLKLLEAVDSHIPQPPRDLERPCLLPIEAVHSIPGEYTPETGRGTVVTGTLERGTLRKGDEVELLGYGRQLRSVVTGIEMFHKSLEVAEAGDNLGALLRGLKREDLRRGMVAAQPGTIQPQQKVEAQVYVLSPAEGGRHKPFVSNYAPVMFSHTWDIACRVLLPPNKELVLPGEDASLTLLLRQPMVLERGQRFTLRDGSRTIGTGVVTQVLPLEPQDREHSWG</sequence>
<gene>
    <name evidence="8" type="ORF">HGM15179_021271</name>
</gene>
<keyword evidence="9" id="KW-1185">Reference proteome</keyword>